<keyword evidence="4" id="KW-1185">Reference proteome</keyword>
<dbReference type="SUPFAM" id="SSF54427">
    <property type="entry name" value="NTF2-like"/>
    <property type="match status" value="1"/>
</dbReference>
<feature type="signal peptide" evidence="1">
    <location>
        <begin position="1"/>
        <end position="20"/>
    </location>
</feature>
<dbReference type="EMBL" id="ABVL01000003">
    <property type="protein sequence ID" value="EDY20939.1"/>
    <property type="molecule type" value="Genomic_DNA"/>
</dbReference>
<dbReference type="InterPro" id="IPR032710">
    <property type="entry name" value="NTF2-like_dom_sf"/>
</dbReference>
<evidence type="ECO:0000313" key="4">
    <source>
        <dbReference type="Proteomes" id="UP000005824"/>
    </source>
</evidence>
<dbReference type="STRING" id="497964.CfE428DRAFT_1232"/>
<proteinExistence type="predicted"/>
<reference evidence="3 4" key="1">
    <citation type="journal article" date="2011" name="J. Bacteriol.">
        <title>Genome sequence of Chthoniobacter flavus Ellin428, an aerobic heterotrophic soil bacterium.</title>
        <authorList>
            <person name="Kant R."/>
            <person name="van Passel M.W."/>
            <person name="Palva A."/>
            <person name="Lucas S."/>
            <person name="Lapidus A."/>
            <person name="Glavina Del Rio T."/>
            <person name="Dalin E."/>
            <person name="Tice H."/>
            <person name="Bruce D."/>
            <person name="Goodwin L."/>
            <person name="Pitluck S."/>
            <person name="Larimer F.W."/>
            <person name="Land M.L."/>
            <person name="Hauser L."/>
            <person name="Sangwan P."/>
            <person name="de Vos W.M."/>
            <person name="Janssen P.H."/>
            <person name="Smidt H."/>
        </authorList>
    </citation>
    <scope>NUCLEOTIDE SEQUENCE [LARGE SCALE GENOMIC DNA]</scope>
    <source>
        <strain evidence="3 4">Ellin428</strain>
    </source>
</reference>
<gene>
    <name evidence="3" type="ORF">CfE428DRAFT_1232</name>
</gene>
<accession>B4CXE1</accession>
<organism evidence="3 4">
    <name type="scientific">Chthoniobacter flavus Ellin428</name>
    <dbReference type="NCBI Taxonomy" id="497964"/>
    <lineage>
        <taxon>Bacteria</taxon>
        <taxon>Pseudomonadati</taxon>
        <taxon>Verrucomicrobiota</taxon>
        <taxon>Spartobacteria</taxon>
        <taxon>Chthoniobacterales</taxon>
        <taxon>Chthoniobacteraceae</taxon>
        <taxon>Chthoniobacter</taxon>
    </lineage>
</organism>
<keyword evidence="1" id="KW-0732">Signal</keyword>
<protein>
    <recommendedName>
        <fullName evidence="2">SnoaL-like domain-containing protein</fullName>
    </recommendedName>
</protein>
<dbReference type="InParanoid" id="B4CXE1"/>
<evidence type="ECO:0000259" key="2">
    <source>
        <dbReference type="Pfam" id="PF12680"/>
    </source>
</evidence>
<name>B4CXE1_9BACT</name>
<evidence type="ECO:0000313" key="3">
    <source>
        <dbReference type="EMBL" id="EDY20939.1"/>
    </source>
</evidence>
<dbReference type="Gene3D" id="3.10.450.50">
    <property type="match status" value="1"/>
</dbReference>
<feature type="domain" description="SnoaL-like" evidence="2">
    <location>
        <begin position="42"/>
        <end position="146"/>
    </location>
</feature>
<dbReference type="Proteomes" id="UP000005824">
    <property type="component" value="Unassembled WGS sequence"/>
</dbReference>
<feature type="chain" id="PRO_5002802842" description="SnoaL-like domain-containing protein" evidence="1">
    <location>
        <begin position="21"/>
        <end position="201"/>
    </location>
</feature>
<dbReference type="eggNOG" id="COG4319">
    <property type="taxonomic scope" value="Bacteria"/>
</dbReference>
<evidence type="ECO:0000256" key="1">
    <source>
        <dbReference type="SAM" id="SignalP"/>
    </source>
</evidence>
<comment type="caution">
    <text evidence="3">The sequence shown here is derived from an EMBL/GenBank/DDBJ whole genome shotgun (WGS) entry which is preliminary data.</text>
</comment>
<dbReference type="RefSeq" id="WP_006978558.1">
    <property type="nucleotide sequence ID" value="NZ_ABVL01000003.1"/>
</dbReference>
<dbReference type="InterPro" id="IPR037401">
    <property type="entry name" value="SnoaL-like"/>
</dbReference>
<dbReference type="Pfam" id="PF12680">
    <property type="entry name" value="SnoaL_2"/>
    <property type="match status" value="1"/>
</dbReference>
<dbReference type="AlphaFoldDB" id="B4CXE1"/>
<sequence precursor="true">MKKLFALLLLTLTFTLPAWSEPEASKNDAEATAAIAKLREGLVTSFKKGDIDSLLTYLDPQVVVTWQNGEVCKGPAEVRAFYDRMMTGPKRMVREIQSNPEVIGRHVYGDWAVSWGNLHDQFVLSSGAELPFNSVFTATIAKRGDRWLVVAFHASVNAFDNPVPNAGSQRLAEWVGAAGLFGGIFFGFMARRIFPPKEPIL</sequence>